<dbReference type="InterPro" id="IPR023753">
    <property type="entry name" value="FAD/NAD-binding_dom"/>
</dbReference>
<dbReference type="PANTHER" id="PTHR22912:SF93">
    <property type="entry name" value="SOLUBLE PYRIDINE NUCLEOTIDE TRANSHYDROGENASE"/>
    <property type="match status" value="1"/>
</dbReference>
<evidence type="ECO:0000256" key="12">
    <source>
        <dbReference type="ARBA" id="ARBA00031183"/>
    </source>
</evidence>
<keyword evidence="7" id="KW-0285">Flavoprotein</keyword>
<dbReference type="Gene3D" id="3.50.50.60">
    <property type="entry name" value="FAD/NAD(P)-binding domain"/>
    <property type="match status" value="1"/>
</dbReference>
<dbReference type="GO" id="GO:0005829">
    <property type="term" value="C:cytosol"/>
    <property type="evidence" value="ECO:0007669"/>
    <property type="project" value="TreeGrafter"/>
</dbReference>
<evidence type="ECO:0000256" key="10">
    <source>
        <dbReference type="ARBA" id="ARBA00023002"/>
    </source>
</evidence>
<comment type="function">
    <text evidence="2">Conversion of NADPH, generated by peripheral catabolic pathways, to NADH, which can enter the respiratory chain for energy generation.</text>
</comment>
<evidence type="ECO:0000256" key="1">
    <source>
        <dbReference type="ARBA" id="ARBA00001974"/>
    </source>
</evidence>
<dbReference type="Proteomes" id="UP000697710">
    <property type="component" value="Unassembled WGS sequence"/>
</dbReference>
<name>A0A956M1R9_UNCEI</name>
<accession>A0A956M1R9</accession>
<evidence type="ECO:0000256" key="3">
    <source>
        <dbReference type="ARBA" id="ARBA00004496"/>
    </source>
</evidence>
<evidence type="ECO:0000256" key="5">
    <source>
        <dbReference type="ARBA" id="ARBA00012772"/>
    </source>
</evidence>
<dbReference type="GO" id="GO:0003957">
    <property type="term" value="F:NAD(P)+ transhydrogenase (Si-specific) activity"/>
    <property type="evidence" value="ECO:0007669"/>
    <property type="project" value="UniProtKB-EC"/>
</dbReference>
<evidence type="ECO:0000259" key="13">
    <source>
        <dbReference type="Pfam" id="PF02852"/>
    </source>
</evidence>
<dbReference type="SUPFAM" id="SSF55424">
    <property type="entry name" value="FAD/NAD-linked reductases, dimerisation (C-terminal) domain"/>
    <property type="match status" value="1"/>
</dbReference>
<evidence type="ECO:0000256" key="8">
    <source>
        <dbReference type="ARBA" id="ARBA00022827"/>
    </source>
</evidence>
<gene>
    <name evidence="15" type="ORF">KC729_11275</name>
</gene>
<reference evidence="15" key="1">
    <citation type="submission" date="2020-04" db="EMBL/GenBank/DDBJ databases">
        <authorList>
            <person name="Zhang T."/>
        </authorList>
    </citation>
    <scope>NUCLEOTIDE SEQUENCE</scope>
    <source>
        <strain evidence="15">HKST-UBA01</strain>
    </source>
</reference>
<dbReference type="FunFam" id="3.30.390.30:FF:000001">
    <property type="entry name" value="Dihydrolipoyl dehydrogenase"/>
    <property type="match status" value="1"/>
</dbReference>
<dbReference type="GO" id="GO:0050660">
    <property type="term" value="F:flavin adenine dinucleotide binding"/>
    <property type="evidence" value="ECO:0007669"/>
    <property type="project" value="TreeGrafter"/>
</dbReference>
<dbReference type="EMBL" id="JAGQHR010000336">
    <property type="protein sequence ID" value="MCA9728256.1"/>
    <property type="molecule type" value="Genomic_DNA"/>
</dbReference>
<keyword evidence="6" id="KW-0963">Cytoplasm</keyword>
<feature type="domain" description="Pyridine nucleotide-disulphide oxidoreductase dimerisation" evidence="13">
    <location>
        <begin position="116"/>
        <end position="223"/>
    </location>
</feature>
<comment type="subcellular location">
    <subcellularLocation>
        <location evidence="3">Cytoplasm</location>
    </subcellularLocation>
</comment>
<evidence type="ECO:0000256" key="11">
    <source>
        <dbReference type="ARBA" id="ARBA00023027"/>
    </source>
</evidence>
<dbReference type="Gene3D" id="3.30.390.30">
    <property type="match status" value="1"/>
</dbReference>
<evidence type="ECO:0000313" key="16">
    <source>
        <dbReference type="Proteomes" id="UP000697710"/>
    </source>
</evidence>
<reference evidence="15" key="2">
    <citation type="journal article" date="2021" name="Microbiome">
        <title>Successional dynamics and alternative stable states in a saline activated sludge microbial community over 9 years.</title>
        <authorList>
            <person name="Wang Y."/>
            <person name="Ye J."/>
            <person name="Ju F."/>
            <person name="Liu L."/>
            <person name="Boyd J.A."/>
            <person name="Deng Y."/>
            <person name="Parks D.H."/>
            <person name="Jiang X."/>
            <person name="Yin X."/>
            <person name="Woodcroft B.J."/>
            <person name="Tyson G.W."/>
            <person name="Hugenholtz P."/>
            <person name="Polz M.F."/>
            <person name="Zhang T."/>
        </authorList>
    </citation>
    <scope>NUCLEOTIDE SEQUENCE</scope>
    <source>
        <strain evidence="15">HKST-UBA01</strain>
    </source>
</reference>
<dbReference type="PRINTS" id="PR00368">
    <property type="entry name" value="FADPNR"/>
</dbReference>
<dbReference type="PRINTS" id="PR00411">
    <property type="entry name" value="PNDRDTASEI"/>
</dbReference>
<dbReference type="EC" id="1.6.1.1" evidence="5"/>
<dbReference type="InterPro" id="IPR050151">
    <property type="entry name" value="Class-I_Pyr_Nuc-Dis_Oxidored"/>
</dbReference>
<keyword evidence="9" id="KW-0521">NADP</keyword>
<dbReference type="SUPFAM" id="SSF51905">
    <property type="entry name" value="FAD/NAD(P)-binding domain"/>
    <property type="match status" value="1"/>
</dbReference>
<evidence type="ECO:0000313" key="15">
    <source>
        <dbReference type="EMBL" id="MCA9728256.1"/>
    </source>
</evidence>
<dbReference type="PANTHER" id="PTHR22912">
    <property type="entry name" value="DISULFIDE OXIDOREDUCTASE"/>
    <property type="match status" value="1"/>
</dbReference>
<dbReference type="InterPro" id="IPR036188">
    <property type="entry name" value="FAD/NAD-bd_sf"/>
</dbReference>
<evidence type="ECO:0000256" key="7">
    <source>
        <dbReference type="ARBA" id="ARBA00022630"/>
    </source>
</evidence>
<evidence type="ECO:0000256" key="9">
    <source>
        <dbReference type="ARBA" id="ARBA00022857"/>
    </source>
</evidence>
<dbReference type="GO" id="GO:0006103">
    <property type="term" value="P:2-oxoglutarate metabolic process"/>
    <property type="evidence" value="ECO:0007669"/>
    <property type="project" value="TreeGrafter"/>
</dbReference>
<comment type="caution">
    <text evidence="15">The sequence shown here is derived from an EMBL/GenBank/DDBJ whole genome shotgun (WGS) entry which is preliminary data.</text>
</comment>
<dbReference type="GO" id="GO:0004148">
    <property type="term" value="F:dihydrolipoyl dehydrogenase (NADH) activity"/>
    <property type="evidence" value="ECO:0007669"/>
    <property type="project" value="TreeGrafter"/>
</dbReference>
<dbReference type="Pfam" id="PF02852">
    <property type="entry name" value="Pyr_redox_dim"/>
    <property type="match status" value="1"/>
</dbReference>
<dbReference type="InterPro" id="IPR004099">
    <property type="entry name" value="Pyr_nucl-diS_OxRdtase_dimer"/>
</dbReference>
<evidence type="ECO:0000256" key="4">
    <source>
        <dbReference type="ARBA" id="ARBA00007532"/>
    </source>
</evidence>
<dbReference type="AlphaFoldDB" id="A0A956M1R9"/>
<evidence type="ECO:0000256" key="2">
    <source>
        <dbReference type="ARBA" id="ARBA00002842"/>
    </source>
</evidence>
<keyword evidence="8" id="KW-0274">FAD</keyword>
<evidence type="ECO:0000256" key="6">
    <source>
        <dbReference type="ARBA" id="ARBA00022490"/>
    </source>
</evidence>
<sequence length="249" mass="26265">GRFLAEDRAVEVAWNGFDAAVTTTEKGQRLESEKVLVALGRVSAVDGLGLEMAGLTVNQRGLIEVNEHCQTVVPHIYAVGDVIGPPSLASAGMEQGRRAVCHALDLDEGMPLEMLPVGIYTIPEMAAVGLTEEQARAKHGQVLVGHARFEELARGQISGDTDGFLKLVADAAGEQILGVHVVGEGATELVHVGQMGMLAGTPVDVYRDNIFNFPTLVEGFRVAALEIAGKRQAAAHSGSDRDADHRAAA</sequence>
<dbReference type="Pfam" id="PF07992">
    <property type="entry name" value="Pyr_redox_2"/>
    <property type="match status" value="1"/>
</dbReference>
<organism evidence="15 16">
    <name type="scientific">Eiseniibacteriota bacterium</name>
    <dbReference type="NCBI Taxonomy" id="2212470"/>
    <lineage>
        <taxon>Bacteria</taxon>
        <taxon>Candidatus Eiseniibacteriota</taxon>
    </lineage>
</organism>
<keyword evidence="10" id="KW-0560">Oxidoreductase</keyword>
<evidence type="ECO:0000259" key="14">
    <source>
        <dbReference type="Pfam" id="PF07992"/>
    </source>
</evidence>
<dbReference type="InterPro" id="IPR016156">
    <property type="entry name" value="FAD/NAD-linked_Rdtase_dimer_sf"/>
</dbReference>
<protein>
    <recommendedName>
        <fullName evidence="5">NAD(P)(+) transhydrogenase (Si-specific)</fullName>
        <ecNumber evidence="5">1.6.1.1</ecNumber>
    </recommendedName>
    <alternativeName>
        <fullName evidence="12">NAD(P)(+) transhydrogenase [B-specific]</fullName>
    </alternativeName>
</protein>
<proteinExistence type="inferred from homology"/>
<keyword evidence="11" id="KW-0520">NAD</keyword>
<comment type="cofactor">
    <cofactor evidence="1">
        <name>FAD</name>
        <dbReference type="ChEBI" id="CHEBI:57692"/>
    </cofactor>
</comment>
<feature type="domain" description="FAD/NAD(P)-binding" evidence="14">
    <location>
        <begin position="10"/>
        <end position="96"/>
    </location>
</feature>
<comment type="similarity">
    <text evidence="4">Belongs to the class-I pyridine nucleotide-disulfide oxidoreductase family.</text>
</comment>
<feature type="non-terminal residue" evidence="15">
    <location>
        <position position="1"/>
    </location>
</feature>